<accession>A0A919TZ41</accession>
<evidence type="ECO:0000313" key="2">
    <source>
        <dbReference type="EMBL" id="GIF26809.1"/>
    </source>
</evidence>
<proteinExistence type="predicted"/>
<sequence length="97" mass="10181">MPASTAPTKSGNCAPKQNLNRNSIGGPLLDGRAGLPPELVRHKPDPAISKGALECPLRHQALRAHLTGRGATQAVITPAISKSSVGERARVRRPECC</sequence>
<dbReference type="Proteomes" id="UP000623608">
    <property type="component" value="Unassembled WGS sequence"/>
</dbReference>
<name>A0A919TZ41_9ACTN</name>
<comment type="caution">
    <text evidence="2">The sequence shown here is derived from an EMBL/GenBank/DDBJ whole genome shotgun (WGS) entry which is preliminary data.</text>
</comment>
<dbReference type="AlphaFoldDB" id="A0A919TZ41"/>
<feature type="compositionally biased region" description="Polar residues" evidence="1">
    <location>
        <begin position="1"/>
        <end position="23"/>
    </location>
</feature>
<feature type="region of interest" description="Disordered" evidence="1">
    <location>
        <begin position="1"/>
        <end position="45"/>
    </location>
</feature>
<protein>
    <submittedName>
        <fullName evidence="2">Uncharacterized protein</fullName>
    </submittedName>
</protein>
<evidence type="ECO:0000313" key="3">
    <source>
        <dbReference type="Proteomes" id="UP000623608"/>
    </source>
</evidence>
<dbReference type="EMBL" id="BOMY01000064">
    <property type="protein sequence ID" value="GIF26809.1"/>
    <property type="molecule type" value="Genomic_DNA"/>
</dbReference>
<gene>
    <name evidence="2" type="ORF">Ate02nite_95390</name>
</gene>
<evidence type="ECO:0000256" key="1">
    <source>
        <dbReference type="SAM" id="MobiDB-lite"/>
    </source>
</evidence>
<reference evidence="2" key="1">
    <citation type="submission" date="2021-01" db="EMBL/GenBank/DDBJ databases">
        <title>Whole genome shotgun sequence of Actinoplanes tereljensis NBRC 105297.</title>
        <authorList>
            <person name="Komaki H."/>
            <person name="Tamura T."/>
        </authorList>
    </citation>
    <scope>NUCLEOTIDE SEQUENCE</scope>
    <source>
        <strain evidence="2">NBRC 105297</strain>
    </source>
</reference>
<organism evidence="2 3">
    <name type="scientific">Paractinoplanes tereljensis</name>
    <dbReference type="NCBI Taxonomy" id="571912"/>
    <lineage>
        <taxon>Bacteria</taxon>
        <taxon>Bacillati</taxon>
        <taxon>Actinomycetota</taxon>
        <taxon>Actinomycetes</taxon>
        <taxon>Micromonosporales</taxon>
        <taxon>Micromonosporaceae</taxon>
        <taxon>Paractinoplanes</taxon>
    </lineage>
</organism>
<keyword evidence="3" id="KW-1185">Reference proteome</keyword>